<dbReference type="AlphaFoldDB" id="A0A2W5CZ52"/>
<evidence type="ECO:0000313" key="7">
    <source>
        <dbReference type="Proteomes" id="UP000249198"/>
    </source>
</evidence>
<keyword evidence="4" id="KW-0472">Membrane</keyword>
<feature type="domain" description="Translocation and assembly module TamB C-terminal" evidence="5">
    <location>
        <begin position="899"/>
        <end position="1224"/>
    </location>
</feature>
<evidence type="ECO:0000313" key="6">
    <source>
        <dbReference type="EMBL" id="PZP24681.1"/>
    </source>
</evidence>
<dbReference type="InterPro" id="IPR007452">
    <property type="entry name" value="TamB_C"/>
</dbReference>
<protein>
    <recommendedName>
        <fullName evidence="5">Translocation and assembly module TamB C-terminal domain-containing protein</fullName>
    </recommendedName>
</protein>
<dbReference type="EMBL" id="QFOH01000008">
    <property type="protein sequence ID" value="PZP24681.1"/>
    <property type="molecule type" value="Genomic_DNA"/>
</dbReference>
<dbReference type="Pfam" id="PF04357">
    <property type="entry name" value="TamB"/>
    <property type="match status" value="1"/>
</dbReference>
<evidence type="ECO:0000256" key="4">
    <source>
        <dbReference type="ARBA" id="ARBA00023136"/>
    </source>
</evidence>
<sequence>MRRVAWGVLALVLLLVLGLTLLLGSQAGSRWALAQVPGLQVQGFDGRLGGAWRAERLVWTQGDRRVELVAPQLDWSPGCLLRLTLCLERVVAEQVILALPPSTDDEEGPGGLPDIGLPLSLRLGEVQIGSLLLDGQEELRGLRLAGQWTDEGLRIDSLSVQRDALSLHLQGLLTPTGDWPLKAEGSLSLPAPGEQPWTLAITVDGDLQRELSLHADSSGYLQGRLDGRVSPLAEHLPARLRLVVPSFKASAELPDTLTLEELELTAEGDLSDGYQVLGNAQLPAQERPISLGLSGRVTAEGARIEALDLTASAEQRLALTGELDWREGLIADAHIDWQDFPWRRLYAEIDEPPVALKTFKGDLHYDNGSYLGNFAADLLGPAGPFSLSSPLSGDLEQLNLPSLRLVAGQGNAEGQLNLGFADGIAWKAALQLDRFDPSYWLAELPGSLAGPLRSEGSLRNSELALNAELRLDGRLRGQTTRLQLAAEGAGECWNLANLDLRVGDNQLRGKGQLDQRLQGQLALDLPRLGQLWPELQGALNGTLNLAGSLAAPQGQLALKGQKLAFGERRLATLDLAARLDAAQRGTLTLNARDIHSGDTALGDLRLTGQGDRKDQRLDLSLVGPLLRTALGLSGRLDGDGTKGWHWRGQLGNGEVAAGGQTWTLRTPARLERRADGRLELGAHCWAYGDASLCGEEQRLMPEPRLRYHLRNFALEGLAQFLPEDFAWKGKLNADLQLDLPAAGPSGHILVDAGNGTLRVRDGDDWVDFPYRQLSLDSQLQPSRVDTQLSFAGGPLGELSLHARIDPRAANKPLRGEFSLSGLDLSVARPFVPMVERLEGYLDGSGTLSGDLQEPRIDGRLQLRGGHVSGAELPTRLENLQVQALIAGENLQLSGDWSAGREGQGSISGLLDWSRALDLDLRIRGDRLPVSVAPYADLEVAPDLQIAFDGEQLALSGKVRVPRGSIIVRELPPSTVKVSADAEIVGAEAPVKGASPALRMNVDVAVGEDKLTFSGFGLNAELAGQIHVGDNLDTRGELSLNKGRYRAYGQRLTIRRARLLFTGPIDQPYLDVEAVRVVDEVTAGIRLTGNAAAPRSEVFSEPAMSQEQALSYLVLGRPLGGDSGDSNMLAEAALGLGLAQSASITGGLARNLGIENFQLDTEGTGNTTSVVASGSLTDRLSLRYGVGVFEPANTVALRYELTRRLYLEVASGLASSLDLFYKRDF</sequence>
<comment type="subcellular location">
    <subcellularLocation>
        <location evidence="1">Membrane</location>
        <topology evidence="1">Single-pass membrane protein</topology>
    </subcellularLocation>
</comment>
<evidence type="ECO:0000259" key="5">
    <source>
        <dbReference type="Pfam" id="PF04357"/>
    </source>
</evidence>
<evidence type="ECO:0000256" key="1">
    <source>
        <dbReference type="ARBA" id="ARBA00004167"/>
    </source>
</evidence>
<keyword evidence="3" id="KW-1133">Transmembrane helix</keyword>
<dbReference type="Proteomes" id="UP000249198">
    <property type="component" value="Unassembled WGS sequence"/>
</dbReference>
<dbReference type="GO" id="GO:0005886">
    <property type="term" value="C:plasma membrane"/>
    <property type="evidence" value="ECO:0007669"/>
    <property type="project" value="InterPro"/>
</dbReference>
<reference evidence="6 7" key="1">
    <citation type="submission" date="2017-08" db="EMBL/GenBank/DDBJ databases">
        <title>Infants hospitalized years apart are colonized by the same room-sourced microbial strains.</title>
        <authorList>
            <person name="Brooks B."/>
            <person name="Olm M.R."/>
            <person name="Firek B.A."/>
            <person name="Baker R."/>
            <person name="Thomas B.C."/>
            <person name="Morowitz M.J."/>
            <person name="Banfield J.F."/>
        </authorList>
    </citation>
    <scope>NUCLEOTIDE SEQUENCE [LARGE SCALE GENOMIC DNA]</scope>
    <source>
        <strain evidence="6">S2_009_000_R2_77</strain>
    </source>
</reference>
<evidence type="ECO:0000256" key="2">
    <source>
        <dbReference type="ARBA" id="ARBA00022692"/>
    </source>
</evidence>
<keyword evidence="2" id="KW-0812">Transmembrane</keyword>
<dbReference type="GO" id="GO:0009306">
    <property type="term" value="P:protein secretion"/>
    <property type="evidence" value="ECO:0007669"/>
    <property type="project" value="InterPro"/>
</dbReference>
<dbReference type="PANTHER" id="PTHR36985">
    <property type="entry name" value="TRANSLOCATION AND ASSEMBLY MODULE SUBUNIT TAMB"/>
    <property type="match status" value="1"/>
</dbReference>
<gene>
    <name evidence="6" type="ORF">DI599_07655</name>
</gene>
<proteinExistence type="predicted"/>
<name>A0A2W5CZ52_9PSED</name>
<dbReference type="GO" id="GO:0097347">
    <property type="term" value="C:TAM protein secretion complex"/>
    <property type="evidence" value="ECO:0007669"/>
    <property type="project" value="TreeGrafter"/>
</dbReference>
<accession>A0A2W5CZ52</accession>
<dbReference type="PANTHER" id="PTHR36985:SF1">
    <property type="entry name" value="TRANSLOCATION AND ASSEMBLY MODULE SUBUNIT TAMB"/>
    <property type="match status" value="1"/>
</dbReference>
<evidence type="ECO:0000256" key="3">
    <source>
        <dbReference type="ARBA" id="ARBA00022989"/>
    </source>
</evidence>
<comment type="caution">
    <text evidence="6">The sequence shown here is derived from an EMBL/GenBank/DDBJ whole genome shotgun (WGS) entry which is preliminary data.</text>
</comment>
<organism evidence="6 7">
    <name type="scientific">Pseudomonas kuykendallii</name>
    <dbReference type="NCBI Taxonomy" id="1007099"/>
    <lineage>
        <taxon>Bacteria</taxon>
        <taxon>Pseudomonadati</taxon>
        <taxon>Pseudomonadota</taxon>
        <taxon>Gammaproteobacteria</taxon>
        <taxon>Pseudomonadales</taxon>
        <taxon>Pseudomonadaceae</taxon>
        <taxon>Pseudomonas</taxon>
    </lineage>
</organism>